<evidence type="ECO:0000256" key="2">
    <source>
        <dbReference type="SAM" id="SignalP"/>
    </source>
</evidence>
<dbReference type="InterPro" id="IPR011250">
    <property type="entry name" value="OMP/PagP_B-barrel"/>
</dbReference>
<dbReference type="GeneID" id="31480919"/>
<dbReference type="RefSeq" id="WP_011902407.1">
    <property type="nucleotide sequence ID" value="NC_009379.1"/>
</dbReference>
<feature type="chain" id="PRO_5002673610" description="Outer membrane protein beta-barrel domain-containing protein" evidence="2">
    <location>
        <begin position="24"/>
        <end position="235"/>
    </location>
</feature>
<keyword evidence="2" id="KW-0732">Signal</keyword>
<dbReference type="AlphaFoldDB" id="A4SWB8"/>
<dbReference type="HOGENOM" id="CLU_1207898_0_0_4"/>
<name>A4SWB8_POLAQ</name>
<dbReference type="KEGG" id="pnu:Pnuc_0562"/>
<dbReference type="EMBL" id="CP000655">
    <property type="protein sequence ID" value="ABP33782.1"/>
    <property type="molecule type" value="Genomic_DNA"/>
</dbReference>
<proteinExistence type="predicted"/>
<dbReference type="eggNOG" id="COG3637">
    <property type="taxonomic scope" value="Bacteria"/>
</dbReference>
<gene>
    <name evidence="3" type="ordered locus">Pnuc_0562</name>
</gene>
<accession>A4SWB8</accession>
<organism evidence="3 4">
    <name type="scientific">Polynucleobacter asymbioticus (strain DSM 18221 / CIP 109841 / QLW-P1DMWA-1)</name>
    <name type="common">Polynucleobacter necessarius subsp. asymbioticus</name>
    <dbReference type="NCBI Taxonomy" id="312153"/>
    <lineage>
        <taxon>Bacteria</taxon>
        <taxon>Pseudomonadati</taxon>
        <taxon>Pseudomonadota</taxon>
        <taxon>Betaproteobacteria</taxon>
        <taxon>Burkholderiales</taxon>
        <taxon>Burkholderiaceae</taxon>
        <taxon>Polynucleobacter</taxon>
    </lineage>
</organism>
<comment type="subcellular location">
    <subcellularLocation>
        <location evidence="1">Cell outer membrane</location>
    </subcellularLocation>
</comment>
<protein>
    <recommendedName>
        <fullName evidence="5">Outer membrane protein beta-barrel domain-containing protein</fullName>
    </recommendedName>
</protein>
<feature type="signal peptide" evidence="2">
    <location>
        <begin position="1"/>
        <end position="23"/>
    </location>
</feature>
<dbReference type="GO" id="GO:0009279">
    <property type="term" value="C:cell outer membrane"/>
    <property type="evidence" value="ECO:0007669"/>
    <property type="project" value="UniProtKB-SubCell"/>
</dbReference>
<evidence type="ECO:0000313" key="3">
    <source>
        <dbReference type="EMBL" id="ABP33782.1"/>
    </source>
</evidence>
<reference evidence="3 4" key="1">
    <citation type="journal article" date="2012" name="Stand. Genomic Sci.">
        <title>Complete genome sequence of Polynucleobacter necessarius subsp. asymbioticus type strain (QLW-P1DMWA-1(T)).</title>
        <authorList>
            <person name="Meincke L."/>
            <person name="Copeland A."/>
            <person name="Lapidus A."/>
            <person name="Lucas S."/>
            <person name="Berry K.W."/>
            <person name="Del Rio T.G."/>
            <person name="Hammon N."/>
            <person name="Dalin E."/>
            <person name="Tice H."/>
            <person name="Pitluck S."/>
            <person name="Richardson P."/>
            <person name="Bruce D."/>
            <person name="Goodwin L."/>
            <person name="Han C."/>
            <person name="Tapia R."/>
            <person name="Detter J.C."/>
            <person name="Schmutz J."/>
            <person name="Brettin T."/>
            <person name="Larimer F."/>
            <person name="Land M."/>
            <person name="Hauser L."/>
            <person name="Kyrpides N.C."/>
            <person name="Ivanova N."/>
            <person name="Goker M."/>
            <person name="Woyke T."/>
            <person name="Wu Q.L."/>
            <person name="Pockl M."/>
            <person name="Hahn M.W."/>
            <person name="Klenk H.P."/>
        </authorList>
    </citation>
    <scope>NUCLEOTIDE SEQUENCE [LARGE SCALE GENOMIC DNA]</scope>
    <source>
        <strain evidence="4">DSM 18221 / CIP 109841 / QLW-P1DMWA-1</strain>
    </source>
</reference>
<sequence>MKSLKYSYMPAILALLISANVYADAQSNPWVGAYGQIGVGYESYIPKNANGTTTTASGYSFPNVASANHANGPAGNIGVGYNFGAGDSFVIGLGAALYPGHSKSASSTLVTTVGNTPVVGTGTYDVSNVFSFSLIPGYVIDKTHLIYAKVGYAGSTINANSAGNYPQQTNRVNGTVYGLGYKQFLPESSIYFFGEGNYAVNRAKSVSLITDSGSTIASTANATGYDILIGLGYHF</sequence>
<dbReference type="Proteomes" id="UP000000231">
    <property type="component" value="Chromosome"/>
</dbReference>
<dbReference type="SUPFAM" id="SSF56925">
    <property type="entry name" value="OMPA-like"/>
    <property type="match status" value="1"/>
</dbReference>
<keyword evidence="4" id="KW-1185">Reference proteome</keyword>
<evidence type="ECO:0008006" key="5">
    <source>
        <dbReference type="Google" id="ProtNLM"/>
    </source>
</evidence>
<evidence type="ECO:0000313" key="4">
    <source>
        <dbReference type="Proteomes" id="UP000000231"/>
    </source>
</evidence>
<evidence type="ECO:0000256" key="1">
    <source>
        <dbReference type="ARBA" id="ARBA00004442"/>
    </source>
</evidence>